<evidence type="ECO:0000256" key="1">
    <source>
        <dbReference type="ARBA" id="ARBA00004141"/>
    </source>
</evidence>
<evidence type="ECO:0000256" key="8">
    <source>
        <dbReference type="SAM" id="Phobius"/>
    </source>
</evidence>
<dbReference type="GO" id="GO:0006817">
    <property type="term" value="P:phosphate ion transport"/>
    <property type="evidence" value="ECO:0007669"/>
    <property type="project" value="UniProtKB-KW"/>
</dbReference>
<evidence type="ECO:0000256" key="6">
    <source>
        <dbReference type="ARBA" id="ARBA00023136"/>
    </source>
</evidence>
<dbReference type="PROSITE" id="PS50850">
    <property type="entry name" value="MFS"/>
    <property type="match status" value="1"/>
</dbReference>
<evidence type="ECO:0000256" key="5">
    <source>
        <dbReference type="ARBA" id="ARBA00022989"/>
    </source>
</evidence>
<accession>A0A6A6NRG7</accession>
<sequence length="645" mass="69406">MLALSKVGNSAYPDVSAVYSHISDPREKRRLALAEIDKSPFSWQHVRLVVVAGVGFFTDAYNIFAINMTTVMLGMVYWQDSNDGHIPHDADVAIKVATSAGTVLGQLVFGHLADRWGRKRMYGLELTIIICTTLAQALCAPSLAVSFVGVMVFWRIVMGVGIGGDYPLSSVITSEFANTKWRGAMIGAVFAMQGIGQFAAALLALITALAFRSSLETASDVSHCDDGCRRAVDVMWRVVLGFGSVPGWFALYYRLTIPETPRYTFDVLRDPEKARADADLFRSGGKGEAQPDRLRRLQEREAVRRKYSTPRPSLREFAHFFAQRRNALVLFGTAGSWFFLDVAFYGLGLNTGTILHTIGFADRTNVFEMLYNAAVGQLVLVCAGAIPGYWASVFLVDVIGRKPIQIMGFVILTALFAVIGFAFDGLGQAAMLTLYVLCQFFFNFGPNATTFIIPGECYPTRFRATAHGLSAASGKLGAIVAQVAFAPLARRGADSSSSSSSDPPTSSSDSASSNTSPDAAAAAATDETPWLHGVMQIFALFMFCGILSSLVVPETRRRSLEELAGEADARIYEVKLVPRFGRGGAGAAPGSAAGSGPNGGGSERWSVGQGSPATTSVDVDEEAEVGRRRARRWSLGGVAGKWLHL</sequence>
<keyword evidence="2" id="KW-0813">Transport</keyword>
<dbReference type="NCBIfam" id="TIGR00887">
    <property type="entry name" value="2A0109"/>
    <property type="match status" value="1"/>
</dbReference>
<gene>
    <name evidence="10" type="ORF">BDY21DRAFT_424080</name>
</gene>
<feature type="transmembrane region" description="Helical" evidence="8">
    <location>
        <begin position="533"/>
        <end position="552"/>
    </location>
</feature>
<proteinExistence type="predicted"/>
<feature type="transmembrane region" description="Helical" evidence="8">
    <location>
        <begin position="184"/>
        <end position="211"/>
    </location>
</feature>
<evidence type="ECO:0000256" key="4">
    <source>
        <dbReference type="ARBA" id="ARBA00022692"/>
    </source>
</evidence>
<evidence type="ECO:0000256" key="7">
    <source>
        <dbReference type="SAM" id="MobiDB-lite"/>
    </source>
</evidence>
<feature type="region of interest" description="Disordered" evidence="7">
    <location>
        <begin position="584"/>
        <end position="623"/>
    </location>
</feature>
<dbReference type="Gene3D" id="1.20.1250.20">
    <property type="entry name" value="MFS general substrate transporter like domains"/>
    <property type="match status" value="2"/>
</dbReference>
<dbReference type="InterPro" id="IPR036259">
    <property type="entry name" value="MFS_trans_sf"/>
</dbReference>
<dbReference type="Proteomes" id="UP000799766">
    <property type="component" value="Unassembled WGS sequence"/>
</dbReference>
<dbReference type="EMBL" id="MU001694">
    <property type="protein sequence ID" value="KAF2453903.1"/>
    <property type="molecule type" value="Genomic_DNA"/>
</dbReference>
<evidence type="ECO:0000259" key="9">
    <source>
        <dbReference type="PROSITE" id="PS50850"/>
    </source>
</evidence>
<evidence type="ECO:0000313" key="10">
    <source>
        <dbReference type="EMBL" id="KAF2453903.1"/>
    </source>
</evidence>
<dbReference type="OrthoDB" id="433512at2759"/>
<feature type="transmembrane region" description="Helical" evidence="8">
    <location>
        <begin position="327"/>
        <end position="349"/>
    </location>
</feature>
<dbReference type="PROSITE" id="PS00217">
    <property type="entry name" value="SUGAR_TRANSPORT_2"/>
    <property type="match status" value="1"/>
</dbReference>
<feature type="transmembrane region" description="Helical" evidence="8">
    <location>
        <begin position="404"/>
        <end position="423"/>
    </location>
</feature>
<organism evidence="10 11">
    <name type="scientific">Lineolata rhizophorae</name>
    <dbReference type="NCBI Taxonomy" id="578093"/>
    <lineage>
        <taxon>Eukaryota</taxon>
        <taxon>Fungi</taxon>
        <taxon>Dikarya</taxon>
        <taxon>Ascomycota</taxon>
        <taxon>Pezizomycotina</taxon>
        <taxon>Dothideomycetes</taxon>
        <taxon>Dothideomycetes incertae sedis</taxon>
        <taxon>Lineolatales</taxon>
        <taxon>Lineolataceae</taxon>
        <taxon>Lineolata</taxon>
    </lineage>
</organism>
<comment type="subcellular location">
    <subcellularLocation>
        <location evidence="1">Membrane</location>
        <topology evidence="1">Multi-pass membrane protein</topology>
    </subcellularLocation>
</comment>
<dbReference type="InterPro" id="IPR005829">
    <property type="entry name" value="Sugar_transporter_CS"/>
</dbReference>
<feature type="transmembrane region" description="Helical" evidence="8">
    <location>
        <begin position="48"/>
        <end position="78"/>
    </location>
</feature>
<dbReference type="InterPro" id="IPR020846">
    <property type="entry name" value="MFS_dom"/>
</dbReference>
<feature type="compositionally biased region" description="Low complexity" evidence="7">
    <location>
        <begin position="494"/>
        <end position="521"/>
    </location>
</feature>
<dbReference type="GO" id="GO:0016020">
    <property type="term" value="C:membrane"/>
    <property type="evidence" value="ECO:0007669"/>
    <property type="project" value="UniProtKB-SubCell"/>
</dbReference>
<dbReference type="PANTHER" id="PTHR24064">
    <property type="entry name" value="SOLUTE CARRIER FAMILY 22 MEMBER"/>
    <property type="match status" value="1"/>
</dbReference>
<evidence type="ECO:0000256" key="2">
    <source>
        <dbReference type="ARBA" id="ARBA00022448"/>
    </source>
</evidence>
<feature type="transmembrane region" description="Helical" evidence="8">
    <location>
        <begin position="234"/>
        <end position="253"/>
    </location>
</feature>
<dbReference type="GO" id="GO:0005315">
    <property type="term" value="F:phosphate transmembrane transporter activity"/>
    <property type="evidence" value="ECO:0007669"/>
    <property type="project" value="InterPro"/>
</dbReference>
<dbReference type="InterPro" id="IPR005828">
    <property type="entry name" value="MFS_sugar_transport-like"/>
</dbReference>
<keyword evidence="5 8" id="KW-1133">Transmembrane helix</keyword>
<keyword evidence="11" id="KW-1185">Reference proteome</keyword>
<feature type="transmembrane region" description="Helical" evidence="8">
    <location>
        <begin position="144"/>
        <end position="163"/>
    </location>
</feature>
<name>A0A6A6NRG7_9PEZI</name>
<keyword evidence="3" id="KW-0592">Phosphate transport</keyword>
<feature type="domain" description="Major facilitator superfamily (MFS) profile" evidence="9">
    <location>
        <begin position="48"/>
        <end position="557"/>
    </location>
</feature>
<dbReference type="SUPFAM" id="SSF103473">
    <property type="entry name" value="MFS general substrate transporter"/>
    <property type="match status" value="1"/>
</dbReference>
<dbReference type="CDD" id="cd17364">
    <property type="entry name" value="MFS_PhT"/>
    <property type="match status" value="1"/>
</dbReference>
<dbReference type="Pfam" id="PF00083">
    <property type="entry name" value="Sugar_tr"/>
    <property type="match status" value="1"/>
</dbReference>
<dbReference type="InterPro" id="IPR004738">
    <property type="entry name" value="Phos_permease"/>
</dbReference>
<reference evidence="10" key="1">
    <citation type="journal article" date="2020" name="Stud. Mycol.">
        <title>101 Dothideomycetes genomes: a test case for predicting lifestyles and emergence of pathogens.</title>
        <authorList>
            <person name="Haridas S."/>
            <person name="Albert R."/>
            <person name="Binder M."/>
            <person name="Bloem J."/>
            <person name="Labutti K."/>
            <person name="Salamov A."/>
            <person name="Andreopoulos B."/>
            <person name="Baker S."/>
            <person name="Barry K."/>
            <person name="Bills G."/>
            <person name="Bluhm B."/>
            <person name="Cannon C."/>
            <person name="Castanera R."/>
            <person name="Culley D."/>
            <person name="Daum C."/>
            <person name="Ezra D."/>
            <person name="Gonzalez J."/>
            <person name="Henrissat B."/>
            <person name="Kuo A."/>
            <person name="Liang C."/>
            <person name="Lipzen A."/>
            <person name="Lutzoni F."/>
            <person name="Magnuson J."/>
            <person name="Mondo S."/>
            <person name="Nolan M."/>
            <person name="Ohm R."/>
            <person name="Pangilinan J."/>
            <person name="Park H.-J."/>
            <person name="Ramirez L."/>
            <person name="Alfaro M."/>
            <person name="Sun H."/>
            <person name="Tritt A."/>
            <person name="Yoshinaga Y."/>
            <person name="Zwiers L.-H."/>
            <person name="Turgeon B."/>
            <person name="Goodwin S."/>
            <person name="Spatafora J."/>
            <person name="Crous P."/>
            <person name="Grigoriev I."/>
        </authorList>
    </citation>
    <scope>NUCLEOTIDE SEQUENCE</scope>
    <source>
        <strain evidence="10">ATCC 16933</strain>
    </source>
</reference>
<evidence type="ECO:0000313" key="11">
    <source>
        <dbReference type="Proteomes" id="UP000799766"/>
    </source>
</evidence>
<feature type="transmembrane region" description="Helical" evidence="8">
    <location>
        <begin position="369"/>
        <end position="392"/>
    </location>
</feature>
<dbReference type="AlphaFoldDB" id="A0A6A6NRG7"/>
<protein>
    <submittedName>
        <fullName evidence="10">Phosphate:H+ symporter</fullName>
    </submittedName>
</protein>
<feature type="transmembrane region" description="Helical" evidence="8">
    <location>
        <begin position="90"/>
        <end position="109"/>
    </location>
</feature>
<evidence type="ECO:0000256" key="3">
    <source>
        <dbReference type="ARBA" id="ARBA00022592"/>
    </source>
</evidence>
<feature type="region of interest" description="Disordered" evidence="7">
    <location>
        <begin position="492"/>
        <end position="521"/>
    </location>
</feature>
<keyword evidence="4 8" id="KW-0812">Transmembrane</keyword>
<keyword evidence="6 8" id="KW-0472">Membrane</keyword>
<dbReference type="PROSITE" id="PS00216">
    <property type="entry name" value="SUGAR_TRANSPORT_1"/>
    <property type="match status" value="1"/>
</dbReference>